<dbReference type="InterPro" id="IPR017930">
    <property type="entry name" value="Myb_dom"/>
</dbReference>
<keyword evidence="5" id="KW-0804">Transcription</keyword>
<dbReference type="InterPro" id="IPR001005">
    <property type="entry name" value="SANT/Myb"/>
</dbReference>
<proteinExistence type="predicted"/>
<feature type="domain" description="HTH myb-type" evidence="9">
    <location>
        <begin position="69"/>
        <end position="119"/>
    </location>
</feature>
<evidence type="ECO:0000259" key="8">
    <source>
        <dbReference type="PROSITE" id="PS50090"/>
    </source>
</evidence>
<accession>A0ABU6YID6</accession>
<feature type="domain" description="HTH myb-type" evidence="9">
    <location>
        <begin position="12"/>
        <end position="68"/>
    </location>
</feature>
<gene>
    <name evidence="10" type="ORF">PIB30_061688</name>
</gene>
<feature type="compositionally biased region" description="Basic and acidic residues" evidence="7">
    <location>
        <begin position="153"/>
        <end position="169"/>
    </location>
</feature>
<evidence type="ECO:0000256" key="7">
    <source>
        <dbReference type="SAM" id="MobiDB-lite"/>
    </source>
</evidence>
<keyword evidence="3" id="KW-0805">Transcription regulation</keyword>
<comment type="caution">
    <text evidence="10">The sequence shown here is derived from an EMBL/GenBank/DDBJ whole genome shotgun (WGS) entry which is preliminary data.</text>
</comment>
<dbReference type="InterPro" id="IPR009057">
    <property type="entry name" value="Homeodomain-like_sf"/>
</dbReference>
<comment type="subcellular location">
    <subcellularLocation>
        <location evidence="1">Nucleus</location>
    </subcellularLocation>
</comment>
<dbReference type="CDD" id="cd00167">
    <property type="entry name" value="SANT"/>
    <property type="match status" value="2"/>
</dbReference>
<dbReference type="PROSITE" id="PS51294">
    <property type="entry name" value="HTH_MYB"/>
    <property type="match status" value="2"/>
</dbReference>
<keyword evidence="2" id="KW-0677">Repeat</keyword>
<reference evidence="10 11" key="1">
    <citation type="journal article" date="2023" name="Plants (Basel)">
        <title>Bridging the Gap: Combining Genomics and Transcriptomics Approaches to Understand Stylosanthes scabra, an Orphan Legume from the Brazilian Caatinga.</title>
        <authorList>
            <person name="Ferreira-Neto J.R.C."/>
            <person name="da Silva M.D."/>
            <person name="Binneck E."/>
            <person name="de Melo N.F."/>
            <person name="da Silva R.H."/>
            <person name="de Melo A.L.T.M."/>
            <person name="Pandolfi V."/>
            <person name="Bustamante F.O."/>
            <person name="Brasileiro-Vidal A.C."/>
            <person name="Benko-Iseppon A.M."/>
        </authorList>
    </citation>
    <scope>NUCLEOTIDE SEQUENCE [LARGE SCALE GENOMIC DNA]</scope>
    <source>
        <tissue evidence="10">Leaves</tissue>
    </source>
</reference>
<feature type="compositionally biased region" description="Basic residues" evidence="7">
    <location>
        <begin position="123"/>
        <end position="134"/>
    </location>
</feature>
<evidence type="ECO:0000313" key="11">
    <source>
        <dbReference type="Proteomes" id="UP001341840"/>
    </source>
</evidence>
<keyword evidence="11" id="KW-1185">Reference proteome</keyword>
<name>A0ABU6YID6_9FABA</name>
<dbReference type="Pfam" id="PF00249">
    <property type="entry name" value="Myb_DNA-binding"/>
    <property type="match status" value="2"/>
</dbReference>
<organism evidence="10 11">
    <name type="scientific">Stylosanthes scabra</name>
    <dbReference type="NCBI Taxonomy" id="79078"/>
    <lineage>
        <taxon>Eukaryota</taxon>
        <taxon>Viridiplantae</taxon>
        <taxon>Streptophyta</taxon>
        <taxon>Embryophyta</taxon>
        <taxon>Tracheophyta</taxon>
        <taxon>Spermatophyta</taxon>
        <taxon>Magnoliopsida</taxon>
        <taxon>eudicotyledons</taxon>
        <taxon>Gunneridae</taxon>
        <taxon>Pentapetalae</taxon>
        <taxon>rosids</taxon>
        <taxon>fabids</taxon>
        <taxon>Fabales</taxon>
        <taxon>Fabaceae</taxon>
        <taxon>Papilionoideae</taxon>
        <taxon>50 kb inversion clade</taxon>
        <taxon>dalbergioids sensu lato</taxon>
        <taxon>Dalbergieae</taxon>
        <taxon>Pterocarpus clade</taxon>
        <taxon>Stylosanthes</taxon>
    </lineage>
</organism>
<dbReference type="SMART" id="SM00717">
    <property type="entry name" value="SANT"/>
    <property type="match status" value="2"/>
</dbReference>
<keyword evidence="4" id="KW-0238">DNA-binding</keyword>
<evidence type="ECO:0000256" key="6">
    <source>
        <dbReference type="ARBA" id="ARBA00023242"/>
    </source>
</evidence>
<protein>
    <submittedName>
        <fullName evidence="10">Uncharacterized protein</fullName>
    </submittedName>
</protein>
<evidence type="ECO:0000256" key="3">
    <source>
        <dbReference type="ARBA" id="ARBA00023015"/>
    </source>
</evidence>
<evidence type="ECO:0000256" key="1">
    <source>
        <dbReference type="ARBA" id="ARBA00004123"/>
    </source>
</evidence>
<feature type="compositionally biased region" description="Low complexity" evidence="7">
    <location>
        <begin position="142"/>
        <end position="152"/>
    </location>
</feature>
<feature type="region of interest" description="Disordered" evidence="7">
    <location>
        <begin position="117"/>
        <end position="169"/>
    </location>
</feature>
<dbReference type="SUPFAM" id="SSF46689">
    <property type="entry name" value="Homeodomain-like"/>
    <property type="match status" value="1"/>
</dbReference>
<dbReference type="Proteomes" id="UP001341840">
    <property type="component" value="Unassembled WGS sequence"/>
</dbReference>
<feature type="domain" description="Myb-like" evidence="8">
    <location>
        <begin position="65"/>
        <end position="115"/>
    </location>
</feature>
<dbReference type="PANTHER" id="PTHR47995">
    <property type="entry name" value="TRANSCRIPTION FACTOR MYB33-RELATED"/>
    <property type="match status" value="1"/>
</dbReference>
<evidence type="ECO:0000256" key="5">
    <source>
        <dbReference type="ARBA" id="ARBA00023163"/>
    </source>
</evidence>
<evidence type="ECO:0000256" key="4">
    <source>
        <dbReference type="ARBA" id="ARBA00023125"/>
    </source>
</evidence>
<dbReference type="Gene3D" id="1.10.10.60">
    <property type="entry name" value="Homeodomain-like"/>
    <property type="match status" value="2"/>
</dbReference>
<dbReference type="PANTHER" id="PTHR47995:SF18">
    <property type="entry name" value="TRANSCRIPTION FACTOR MYB65"/>
    <property type="match status" value="1"/>
</dbReference>
<evidence type="ECO:0000313" key="10">
    <source>
        <dbReference type="EMBL" id="MED6210177.1"/>
    </source>
</evidence>
<evidence type="ECO:0000256" key="2">
    <source>
        <dbReference type="ARBA" id="ARBA00022737"/>
    </source>
</evidence>
<dbReference type="PROSITE" id="PS50090">
    <property type="entry name" value="MYB_LIKE"/>
    <property type="match status" value="2"/>
</dbReference>
<evidence type="ECO:0000259" key="9">
    <source>
        <dbReference type="PROSITE" id="PS51294"/>
    </source>
</evidence>
<keyword evidence="6" id="KW-0539">Nucleus</keyword>
<feature type="domain" description="Myb-like" evidence="8">
    <location>
        <begin position="12"/>
        <end position="64"/>
    </location>
</feature>
<sequence length="265" mass="30903">MVVMIMGSLGGEKGWKKGPWTHEEDKLLTEYVTLHGEGRWSSVAKFTGLNRSGKSCRLRWVNYLRPGLKKGHLTPMEEGIIIELHAILGNKWSTIARYLPGRTDNEIKNYWRTHFKKKEDSKHNKKKLKRRRSKVIMEDTNKSNNHNNNNKSSYDDETKENYYDDDHHNNNNNMGLMYPNNNNNPTMLLEHQESFPLMHQDYFLSSPSWPDTTTTAEDYYDAFLFSLWDFDVPLGFEEHVNHLTKYVLPNQATFGDGGNNPCKNT</sequence>
<dbReference type="EMBL" id="JASCZI010242218">
    <property type="protein sequence ID" value="MED6210177.1"/>
    <property type="molecule type" value="Genomic_DNA"/>
</dbReference>